<dbReference type="SUPFAM" id="SSF48452">
    <property type="entry name" value="TPR-like"/>
    <property type="match status" value="1"/>
</dbReference>
<organism evidence="1 2">
    <name type="scientific">Goekera deserti</name>
    <dbReference type="NCBI Taxonomy" id="2497753"/>
    <lineage>
        <taxon>Bacteria</taxon>
        <taxon>Bacillati</taxon>
        <taxon>Actinomycetota</taxon>
        <taxon>Actinomycetes</taxon>
        <taxon>Geodermatophilales</taxon>
        <taxon>Geodermatophilaceae</taxon>
        <taxon>Goekera</taxon>
    </lineage>
</organism>
<name>A0A7K3WGL6_9ACTN</name>
<sequence length="106" mass="11992">MTMFDVYDEFRRAELYLESGRPTDAARMLETVVEAEPRNEAALELLARAYFGSAQLQRAERTLTRLVEASPCNAWARRALARTMDRQSRVTEAATQHRMADVLGAA</sequence>
<accession>A0A7K3WGL6</accession>
<reference evidence="1 2" key="1">
    <citation type="submission" date="2020-02" db="EMBL/GenBank/DDBJ databases">
        <title>The whole genome sequence of CPCC 205119.</title>
        <authorList>
            <person name="Jiang Z."/>
        </authorList>
    </citation>
    <scope>NUCLEOTIDE SEQUENCE [LARGE SCALE GENOMIC DNA]</scope>
    <source>
        <strain evidence="1 2">CPCC 205119</strain>
    </source>
</reference>
<dbReference type="AlphaFoldDB" id="A0A7K3WGL6"/>
<gene>
    <name evidence="1" type="ORF">G1H19_12745</name>
</gene>
<proteinExistence type="predicted"/>
<evidence type="ECO:0000313" key="2">
    <source>
        <dbReference type="Proteomes" id="UP000470470"/>
    </source>
</evidence>
<comment type="caution">
    <text evidence="1">The sequence shown here is derived from an EMBL/GenBank/DDBJ whole genome shotgun (WGS) entry which is preliminary data.</text>
</comment>
<evidence type="ECO:0000313" key="1">
    <source>
        <dbReference type="EMBL" id="NEL54870.1"/>
    </source>
</evidence>
<dbReference type="Pfam" id="PF14559">
    <property type="entry name" value="TPR_19"/>
    <property type="match status" value="1"/>
</dbReference>
<dbReference type="EMBL" id="JAAGWK010000018">
    <property type="protein sequence ID" value="NEL54870.1"/>
    <property type="molecule type" value="Genomic_DNA"/>
</dbReference>
<dbReference type="Gene3D" id="1.25.40.10">
    <property type="entry name" value="Tetratricopeptide repeat domain"/>
    <property type="match status" value="1"/>
</dbReference>
<dbReference type="Proteomes" id="UP000470470">
    <property type="component" value="Unassembled WGS sequence"/>
</dbReference>
<keyword evidence="2" id="KW-1185">Reference proteome</keyword>
<dbReference type="InterPro" id="IPR011990">
    <property type="entry name" value="TPR-like_helical_dom_sf"/>
</dbReference>
<protein>
    <submittedName>
        <fullName evidence="1">Tetratricopeptide repeat protein</fullName>
    </submittedName>
</protein>